<dbReference type="EnsemblPlants" id="AUR62020817-RA">
    <property type="protein sequence ID" value="AUR62020817-RA:cds"/>
    <property type="gene ID" value="AUR62020817"/>
</dbReference>
<keyword evidence="3" id="KW-1185">Reference proteome</keyword>
<accession>A0A803LZB6</accession>
<name>A0A803LZB6_CHEQI</name>
<reference evidence="2" key="1">
    <citation type="journal article" date="2017" name="Nature">
        <title>The genome of Chenopodium quinoa.</title>
        <authorList>
            <person name="Jarvis D.E."/>
            <person name="Ho Y.S."/>
            <person name="Lightfoot D.J."/>
            <person name="Schmoeckel S.M."/>
            <person name="Li B."/>
            <person name="Borm T.J.A."/>
            <person name="Ohyanagi H."/>
            <person name="Mineta K."/>
            <person name="Michell C.T."/>
            <person name="Saber N."/>
            <person name="Kharbatia N.M."/>
            <person name="Rupper R.R."/>
            <person name="Sharp A.R."/>
            <person name="Dally N."/>
            <person name="Boughton B.A."/>
            <person name="Woo Y.H."/>
            <person name="Gao G."/>
            <person name="Schijlen E.G.W.M."/>
            <person name="Guo X."/>
            <person name="Momin A.A."/>
            <person name="Negrao S."/>
            <person name="Al-Babili S."/>
            <person name="Gehring C."/>
            <person name="Roessner U."/>
            <person name="Jung C."/>
            <person name="Murphy K."/>
            <person name="Arold S.T."/>
            <person name="Gojobori T."/>
            <person name="van der Linden C.G."/>
            <person name="van Loo E.N."/>
            <person name="Jellen E.N."/>
            <person name="Maughan P.J."/>
            <person name="Tester M."/>
        </authorList>
    </citation>
    <scope>NUCLEOTIDE SEQUENCE [LARGE SCALE GENOMIC DNA]</scope>
    <source>
        <strain evidence="2">cv. PI 614886</strain>
    </source>
</reference>
<dbReference type="InterPro" id="IPR026960">
    <property type="entry name" value="RVT-Znf"/>
</dbReference>
<evidence type="ECO:0000313" key="3">
    <source>
        <dbReference type="Proteomes" id="UP000596660"/>
    </source>
</evidence>
<evidence type="ECO:0000313" key="2">
    <source>
        <dbReference type="EnsemblPlants" id="AUR62020817-RA:cds"/>
    </source>
</evidence>
<feature type="domain" description="Reverse transcriptase zinc-binding" evidence="1">
    <location>
        <begin position="5"/>
        <end position="57"/>
    </location>
</feature>
<dbReference type="Pfam" id="PF13966">
    <property type="entry name" value="zf-RVT"/>
    <property type="match status" value="1"/>
</dbReference>
<dbReference type="AlphaFoldDB" id="A0A803LZB6"/>
<dbReference type="Proteomes" id="UP000596660">
    <property type="component" value="Unplaced"/>
</dbReference>
<reference evidence="2" key="2">
    <citation type="submission" date="2021-03" db="UniProtKB">
        <authorList>
            <consortium name="EnsemblPlants"/>
        </authorList>
    </citation>
    <scope>IDENTIFICATION</scope>
</reference>
<proteinExistence type="predicted"/>
<evidence type="ECO:0000259" key="1">
    <source>
        <dbReference type="Pfam" id="PF13966"/>
    </source>
</evidence>
<dbReference type="Gramene" id="AUR62020817-RA">
    <property type="protein sequence ID" value="AUR62020817-RA:cds"/>
    <property type="gene ID" value="AUR62020817"/>
</dbReference>
<protein>
    <recommendedName>
        <fullName evidence="1">Reverse transcriptase zinc-binding domain-containing protein</fullName>
    </recommendedName>
</protein>
<organism evidence="2 3">
    <name type="scientific">Chenopodium quinoa</name>
    <name type="common">Quinoa</name>
    <dbReference type="NCBI Taxonomy" id="63459"/>
    <lineage>
        <taxon>Eukaryota</taxon>
        <taxon>Viridiplantae</taxon>
        <taxon>Streptophyta</taxon>
        <taxon>Embryophyta</taxon>
        <taxon>Tracheophyta</taxon>
        <taxon>Spermatophyta</taxon>
        <taxon>Magnoliopsida</taxon>
        <taxon>eudicotyledons</taxon>
        <taxon>Gunneridae</taxon>
        <taxon>Pentapetalae</taxon>
        <taxon>Caryophyllales</taxon>
        <taxon>Chenopodiaceae</taxon>
        <taxon>Chenopodioideae</taxon>
        <taxon>Atripliceae</taxon>
        <taxon>Chenopodium</taxon>
    </lineage>
</organism>
<sequence>MPFQSHFLRSANKRNLAVKERLHYRHIVPDMVCPVCGAPNEFILHSLFECNAVADKWSHCVISWNTGDIPSSSFSNRWVWLTKKLKANELRTMATLMWAAHGSVATSIFL</sequence>